<evidence type="ECO:0000313" key="4">
    <source>
        <dbReference type="Proteomes" id="UP000199586"/>
    </source>
</evidence>
<evidence type="ECO:0000259" key="2">
    <source>
        <dbReference type="PROSITE" id="PS51462"/>
    </source>
</evidence>
<dbReference type="CDD" id="cd04666">
    <property type="entry name" value="NUDIX_DIPP2_like_Nudt4"/>
    <property type="match status" value="1"/>
</dbReference>
<dbReference type="Pfam" id="PF00293">
    <property type="entry name" value="NUDIX"/>
    <property type="match status" value="1"/>
</dbReference>
<name>A0A1I5QVI6_9SPHN</name>
<sequence length="374" mass="41366">MIRQIGALPYRIVDDGAAEVMLITSRDTGRWVVPKGNPMRGLAPHEAAAAEAWEEAGVTGYVCAAPLGEYRYPKRRRRGVVEAAVAVYPLAVVRQAADWPERGQRTTRWFPLAQAAASVTEPQLKRLIAGFTVPAAPLTVAERVLPAVQGGPGPRKGKRVPMLGWFQSLMPTQGRFFEQFEAHAATLVAGADALAKLFHGEGPVETQIAAIVRHEHEADDITRDVLRDVRRVFVTPFDRSAIIELIGVMDDAIDQMNKTGSTVEIYGVRQFEPDMRDIAGIVVEAARITAEAIPLLRSINRNGDRLNALTERMVEIEGHADAIHDRGLKALYQAHQDEPMRFIVGREIYSHLERIVDRFEDVANEIQGLVIDHA</sequence>
<dbReference type="InterPro" id="IPR000086">
    <property type="entry name" value="NUDIX_hydrolase_dom"/>
</dbReference>
<organism evidence="3 4">
    <name type="scientific">Sphingomonas rubra</name>
    <dbReference type="NCBI Taxonomy" id="634430"/>
    <lineage>
        <taxon>Bacteria</taxon>
        <taxon>Pseudomonadati</taxon>
        <taxon>Pseudomonadota</taxon>
        <taxon>Alphaproteobacteria</taxon>
        <taxon>Sphingomonadales</taxon>
        <taxon>Sphingomonadaceae</taxon>
        <taxon>Sphingomonas</taxon>
    </lineage>
</organism>
<evidence type="ECO:0000256" key="1">
    <source>
        <dbReference type="ARBA" id="ARBA00008591"/>
    </source>
</evidence>
<reference evidence="3 4" key="1">
    <citation type="submission" date="2016-10" db="EMBL/GenBank/DDBJ databases">
        <authorList>
            <person name="de Groot N.N."/>
        </authorList>
    </citation>
    <scope>NUCLEOTIDE SEQUENCE [LARGE SCALE GENOMIC DNA]</scope>
    <source>
        <strain evidence="3 4">CGMCC 1.9113</strain>
    </source>
</reference>
<dbReference type="InterPro" id="IPR047198">
    <property type="entry name" value="DDP-like_NUDIX"/>
</dbReference>
<dbReference type="EMBL" id="FOXP01000002">
    <property type="protein sequence ID" value="SFP49866.1"/>
    <property type="molecule type" value="Genomic_DNA"/>
</dbReference>
<dbReference type="InterPro" id="IPR038078">
    <property type="entry name" value="PhoU-like_sf"/>
</dbReference>
<dbReference type="PANTHER" id="PTHR37298:SF1">
    <property type="entry name" value="UPF0111 PROTEIN YKAA"/>
    <property type="match status" value="1"/>
</dbReference>
<keyword evidence="4" id="KW-1185">Reference proteome</keyword>
<dbReference type="SUPFAM" id="SSF55811">
    <property type="entry name" value="Nudix"/>
    <property type="match status" value="1"/>
</dbReference>
<dbReference type="GO" id="GO:0016462">
    <property type="term" value="F:pyrophosphatase activity"/>
    <property type="evidence" value="ECO:0007669"/>
    <property type="project" value="InterPro"/>
</dbReference>
<evidence type="ECO:0000313" key="3">
    <source>
        <dbReference type="EMBL" id="SFP49866.1"/>
    </source>
</evidence>
<dbReference type="AlphaFoldDB" id="A0A1I5QVI6"/>
<dbReference type="PROSITE" id="PS51462">
    <property type="entry name" value="NUDIX"/>
    <property type="match status" value="1"/>
</dbReference>
<dbReference type="STRING" id="634430.SAMN04488241_102293"/>
<dbReference type="Gene3D" id="1.20.58.220">
    <property type="entry name" value="Phosphate transport system protein phou homolog 2, domain 2"/>
    <property type="match status" value="1"/>
</dbReference>
<feature type="domain" description="Nudix hydrolase" evidence="2">
    <location>
        <begin position="1"/>
        <end position="132"/>
    </location>
</feature>
<gene>
    <name evidence="3" type="ORF">SAMN04488241_102293</name>
</gene>
<dbReference type="Proteomes" id="UP000199586">
    <property type="component" value="Unassembled WGS sequence"/>
</dbReference>
<comment type="similarity">
    <text evidence="1">Belongs to the UPF0111 family.</text>
</comment>
<dbReference type="InterPro" id="IPR052912">
    <property type="entry name" value="UPF0111_domain"/>
</dbReference>
<dbReference type="InterPro" id="IPR018445">
    <property type="entry name" value="Put_Phosphate_transp_reg"/>
</dbReference>
<protein>
    <submittedName>
        <fullName evidence="3">TIGR00153 family protein</fullName>
    </submittedName>
</protein>
<accession>A0A1I5QVI6</accession>
<dbReference type="InterPro" id="IPR015797">
    <property type="entry name" value="NUDIX_hydrolase-like_dom_sf"/>
</dbReference>
<dbReference type="Gene3D" id="3.90.79.10">
    <property type="entry name" value="Nucleoside Triphosphate Pyrophosphohydrolase"/>
    <property type="match status" value="1"/>
</dbReference>
<dbReference type="PANTHER" id="PTHR37298">
    <property type="entry name" value="UPF0111 PROTEIN YKAA"/>
    <property type="match status" value="1"/>
</dbReference>
<proteinExistence type="inferred from homology"/>
<dbReference type="Pfam" id="PF01865">
    <property type="entry name" value="PhoU_div"/>
    <property type="match status" value="1"/>
</dbReference>